<keyword evidence="6" id="KW-0533">Nickel</keyword>
<keyword evidence="11 13" id="KW-0472">Membrane</keyword>
<feature type="transmembrane region" description="Helical" evidence="13">
    <location>
        <begin position="107"/>
        <end position="135"/>
    </location>
</feature>
<evidence type="ECO:0000256" key="8">
    <source>
        <dbReference type="ARBA" id="ARBA00022989"/>
    </source>
</evidence>
<name>A0ABS6T4B9_9RHOB</name>
<keyword evidence="12" id="KW-0170">Cobalt</keyword>
<protein>
    <recommendedName>
        <fullName evidence="13">Nickel/cobalt efflux system</fullName>
    </recommendedName>
</protein>
<keyword evidence="4 13" id="KW-0813">Transport</keyword>
<evidence type="ECO:0000256" key="10">
    <source>
        <dbReference type="ARBA" id="ARBA00023112"/>
    </source>
</evidence>
<dbReference type="InterPro" id="IPR011541">
    <property type="entry name" value="Ni/Co_transpt_high_affinity"/>
</dbReference>
<comment type="function">
    <text evidence="1">Efflux system for nickel and cobalt.</text>
</comment>
<dbReference type="PANTHER" id="PTHR40659:SF1">
    <property type="entry name" value="NICKEL_COBALT EFFLUX SYSTEM RCNA"/>
    <property type="match status" value="1"/>
</dbReference>
<evidence type="ECO:0000256" key="13">
    <source>
        <dbReference type="RuleBase" id="RU362101"/>
    </source>
</evidence>
<dbReference type="InterPro" id="IPR051224">
    <property type="entry name" value="NiCoT_RcnA"/>
</dbReference>
<gene>
    <name evidence="14" type="ORF">KJP28_13955</name>
</gene>
<evidence type="ECO:0000256" key="4">
    <source>
        <dbReference type="ARBA" id="ARBA00022448"/>
    </source>
</evidence>
<feature type="transmembrane region" description="Helical" evidence="13">
    <location>
        <begin position="12"/>
        <end position="33"/>
    </location>
</feature>
<dbReference type="Pfam" id="PF03824">
    <property type="entry name" value="NicO"/>
    <property type="match status" value="1"/>
</dbReference>
<accession>A0ABS6T4B9</accession>
<feature type="transmembrane region" description="Helical" evidence="13">
    <location>
        <begin position="293"/>
        <end position="317"/>
    </location>
</feature>
<feature type="transmembrane region" description="Helical" evidence="13">
    <location>
        <begin position="66"/>
        <end position="86"/>
    </location>
</feature>
<evidence type="ECO:0000256" key="3">
    <source>
        <dbReference type="ARBA" id="ARBA00022426"/>
    </source>
</evidence>
<organism evidence="14 15">
    <name type="scientific">Maritimibacter dapengensis</name>
    <dbReference type="NCBI Taxonomy" id="2836868"/>
    <lineage>
        <taxon>Bacteria</taxon>
        <taxon>Pseudomonadati</taxon>
        <taxon>Pseudomonadota</taxon>
        <taxon>Alphaproteobacteria</taxon>
        <taxon>Rhodobacterales</taxon>
        <taxon>Roseobacteraceae</taxon>
        <taxon>Maritimibacter</taxon>
    </lineage>
</organism>
<comment type="similarity">
    <text evidence="13">Belongs to the NiCoT transporter (TC 2.A.52) family.</text>
</comment>
<evidence type="ECO:0000256" key="6">
    <source>
        <dbReference type="ARBA" id="ARBA00022596"/>
    </source>
</evidence>
<evidence type="ECO:0000256" key="1">
    <source>
        <dbReference type="ARBA" id="ARBA00002510"/>
    </source>
</evidence>
<feature type="transmembrane region" description="Helical" evidence="13">
    <location>
        <begin position="147"/>
        <end position="165"/>
    </location>
</feature>
<evidence type="ECO:0000313" key="15">
    <source>
        <dbReference type="Proteomes" id="UP000756530"/>
    </source>
</evidence>
<evidence type="ECO:0000256" key="12">
    <source>
        <dbReference type="ARBA" id="ARBA00023285"/>
    </source>
</evidence>
<evidence type="ECO:0000313" key="14">
    <source>
        <dbReference type="EMBL" id="MBV7380030.1"/>
    </source>
</evidence>
<keyword evidence="5" id="KW-1003">Cell membrane</keyword>
<evidence type="ECO:0000256" key="11">
    <source>
        <dbReference type="ARBA" id="ARBA00023136"/>
    </source>
</evidence>
<keyword evidence="3" id="KW-0171">Cobalt transport</keyword>
<keyword evidence="10" id="KW-0921">Nickel transport</keyword>
<keyword evidence="9" id="KW-0406">Ion transport</keyword>
<evidence type="ECO:0000256" key="2">
    <source>
        <dbReference type="ARBA" id="ARBA00004651"/>
    </source>
</evidence>
<proteinExistence type="inferred from homology"/>
<feature type="transmembrane region" description="Helical" evidence="13">
    <location>
        <begin position="252"/>
        <end position="281"/>
    </location>
</feature>
<keyword evidence="7 13" id="KW-0812">Transmembrane</keyword>
<keyword evidence="15" id="KW-1185">Reference proteome</keyword>
<comment type="subcellular location">
    <subcellularLocation>
        <location evidence="2 13">Cell membrane</location>
        <topology evidence="2 13">Multi-pass membrane protein</topology>
    </subcellularLocation>
</comment>
<comment type="caution">
    <text evidence="14">The sequence shown here is derived from an EMBL/GenBank/DDBJ whole genome shotgun (WGS) entry which is preliminary data.</text>
</comment>
<dbReference type="EMBL" id="JAHUZE010000003">
    <property type="protein sequence ID" value="MBV7380030.1"/>
    <property type="molecule type" value="Genomic_DNA"/>
</dbReference>
<evidence type="ECO:0000256" key="7">
    <source>
        <dbReference type="ARBA" id="ARBA00022692"/>
    </source>
</evidence>
<reference evidence="14 15" key="1">
    <citation type="submission" date="2021-05" db="EMBL/GenBank/DDBJ databases">
        <title>Culturable bacteria isolated from Daya Bay.</title>
        <authorList>
            <person name="Zheng W."/>
            <person name="Yu S."/>
            <person name="Huang Y."/>
        </authorList>
    </citation>
    <scope>NUCLEOTIDE SEQUENCE [LARGE SCALE GENOMIC DNA]</scope>
    <source>
        <strain evidence="14 15">DP4N28-5</strain>
    </source>
</reference>
<keyword evidence="8 13" id="KW-1133">Transmembrane helix</keyword>
<evidence type="ECO:0000256" key="5">
    <source>
        <dbReference type="ARBA" id="ARBA00022475"/>
    </source>
</evidence>
<dbReference type="PANTHER" id="PTHR40659">
    <property type="entry name" value="NICKEL/COBALT EFFLUX SYSTEM RCNA"/>
    <property type="match status" value="1"/>
</dbReference>
<evidence type="ECO:0000256" key="9">
    <source>
        <dbReference type="ARBA" id="ARBA00023065"/>
    </source>
</evidence>
<sequence>MELLDTTYLMRLARFLLIVIVAAVVIATATRLFDAPALLAWASDVQRDVQNAMADSLRAIRAGDPWALLTLCSLTFAYGFVHAIGPGHGKFLLGGAALANRESLRRLTALTVISSLAQSMTAIVLVLIGAGLLSFTSSYLVSVTEDILAPASYGAIGLIGAYLVLRGARSLWHALASMPATPTEHDHSHKGHHHDDLDCGCGHAHGPTLEQVRDRMSLREMAALVGSIAIRPCTGALFLLVIAWSLGLLPAAILATFAMGLGTASFNLIVAGSGFGAHSLLSVVGTSARISPLVSPVAQLTAGLIVVAASVGMLVLYI</sequence>
<dbReference type="Proteomes" id="UP000756530">
    <property type="component" value="Unassembled WGS sequence"/>
</dbReference>
<dbReference type="RefSeq" id="WP_218393228.1">
    <property type="nucleotide sequence ID" value="NZ_JAHUZE010000003.1"/>
</dbReference>